<proteinExistence type="predicted"/>
<comment type="caution">
    <text evidence="1">The sequence shown here is derived from an EMBL/GenBank/DDBJ whole genome shotgun (WGS) entry which is preliminary data.</text>
</comment>
<dbReference type="OrthoDB" id="1271647at2"/>
<name>A0A2V4C1M2_9FLAO</name>
<evidence type="ECO:0000313" key="1">
    <source>
        <dbReference type="EMBL" id="PXY40114.1"/>
    </source>
</evidence>
<protein>
    <submittedName>
        <fullName evidence="1">Uncharacterized protein</fullName>
    </submittedName>
</protein>
<dbReference type="EMBL" id="QJHK01000012">
    <property type="protein sequence ID" value="PXY40114.1"/>
    <property type="molecule type" value="Genomic_DNA"/>
</dbReference>
<organism evidence="1 2">
    <name type="scientific">Flavobacterium cheongpyeongense</name>
    <dbReference type="NCBI Taxonomy" id="2212651"/>
    <lineage>
        <taxon>Bacteria</taxon>
        <taxon>Pseudomonadati</taxon>
        <taxon>Bacteroidota</taxon>
        <taxon>Flavobacteriia</taxon>
        <taxon>Flavobacteriales</taxon>
        <taxon>Flavobacteriaceae</taxon>
        <taxon>Flavobacterium</taxon>
    </lineage>
</organism>
<dbReference type="Proteomes" id="UP000247903">
    <property type="component" value="Unassembled WGS sequence"/>
</dbReference>
<accession>A0A2V4C1M2</accession>
<sequence>MKNIKKRTLLILSLLMFIPYIGISQKYTTAVQMPTQQNAIIVNDIIEAAHYKTYFVDYCLNKINETANKEKWDEQKTKQITETINFRNFRDAVYNLFAFHDEIELETLLKTYQKDKIYQTTNIMTTNKALNINLDIYARDVVMGKYILDK</sequence>
<evidence type="ECO:0000313" key="2">
    <source>
        <dbReference type="Proteomes" id="UP000247903"/>
    </source>
</evidence>
<gene>
    <name evidence="1" type="ORF">DMB65_13690</name>
</gene>
<keyword evidence="2" id="KW-1185">Reference proteome</keyword>
<dbReference type="AlphaFoldDB" id="A0A2V4C1M2"/>
<reference evidence="1 2" key="1">
    <citation type="submission" date="2018-05" db="EMBL/GenBank/DDBJ databases">
        <title>Flavobacterium sp. strain IMCC34759, incomplete genome.</title>
        <authorList>
            <person name="Joung Y."/>
            <person name="Cho J."/>
        </authorList>
    </citation>
    <scope>NUCLEOTIDE SEQUENCE [LARGE SCALE GENOMIC DNA]</scope>
    <source>
        <strain evidence="1 2">IMCC34759</strain>
    </source>
</reference>